<name>A0ABR3QHK7_9PLEO</name>
<comment type="caution">
    <text evidence="1">The sequence shown here is derived from an EMBL/GenBank/DDBJ whole genome shotgun (WGS) entry which is preliminary data.</text>
</comment>
<accession>A0ABR3QHK7</accession>
<dbReference type="Gene3D" id="3.40.50.1820">
    <property type="entry name" value="alpha/beta hydrolase"/>
    <property type="match status" value="1"/>
</dbReference>
<evidence type="ECO:0008006" key="3">
    <source>
        <dbReference type="Google" id="ProtNLM"/>
    </source>
</evidence>
<organism evidence="1 2">
    <name type="scientific">Paraconiothyrium brasiliense</name>
    <dbReference type="NCBI Taxonomy" id="300254"/>
    <lineage>
        <taxon>Eukaryota</taxon>
        <taxon>Fungi</taxon>
        <taxon>Dikarya</taxon>
        <taxon>Ascomycota</taxon>
        <taxon>Pezizomycotina</taxon>
        <taxon>Dothideomycetes</taxon>
        <taxon>Pleosporomycetidae</taxon>
        <taxon>Pleosporales</taxon>
        <taxon>Massarineae</taxon>
        <taxon>Didymosphaeriaceae</taxon>
        <taxon>Paraconiothyrium</taxon>
    </lineage>
</organism>
<evidence type="ECO:0000313" key="1">
    <source>
        <dbReference type="EMBL" id="KAL1591327.1"/>
    </source>
</evidence>
<evidence type="ECO:0000313" key="2">
    <source>
        <dbReference type="Proteomes" id="UP001521785"/>
    </source>
</evidence>
<keyword evidence="2" id="KW-1185">Reference proteome</keyword>
<proteinExistence type="predicted"/>
<dbReference type="InterPro" id="IPR029058">
    <property type="entry name" value="AB_hydrolase_fold"/>
</dbReference>
<reference evidence="1 2" key="1">
    <citation type="submission" date="2024-02" db="EMBL/GenBank/DDBJ databases">
        <title>De novo assembly and annotation of 12 fungi associated with fruit tree decline syndrome in Ontario, Canada.</title>
        <authorList>
            <person name="Sulman M."/>
            <person name="Ellouze W."/>
            <person name="Ilyukhin E."/>
        </authorList>
    </citation>
    <scope>NUCLEOTIDE SEQUENCE [LARGE SCALE GENOMIC DNA]</scope>
    <source>
        <strain evidence="1 2">M42-189</strain>
    </source>
</reference>
<protein>
    <recommendedName>
        <fullName evidence="3">Alpha/beta hydrolase</fullName>
    </recommendedName>
</protein>
<dbReference type="SUPFAM" id="SSF53474">
    <property type="entry name" value="alpha/beta-Hydrolases"/>
    <property type="match status" value="1"/>
</dbReference>
<dbReference type="EMBL" id="JAKJXO020000029">
    <property type="protein sequence ID" value="KAL1591327.1"/>
    <property type="molecule type" value="Genomic_DNA"/>
</dbReference>
<sequence length="157" mass="18346">MTWDLWRDNPEEMRDHIERTYVHLARTPDSSALRARFEEDFKSYLTGKDLEHLCQEDVLESAVEGYRQIYAQGAGAHARGIAVNQRPWGFRLEDIAYPGVRLWYGSEDVNTTPVMGRYMADRLVEAVYREFKGRSHFTIWDEEIVETILKDLISSSE</sequence>
<dbReference type="Proteomes" id="UP001521785">
    <property type="component" value="Unassembled WGS sequence"/>
</dbReference>
<gene>
    <name evidence="1" type="ORF">SLS60_012071</name>
</gene>